<feature type="domain" description="Kazal-like" evidence="3">
    <location>
        <begin position="146"/>
        <end position="199"/>
    </location>
</feature>
<dbReference type="CDD" id="cd00104">
    <property type="entry name" value="KAZAL_FS"/>
    <property type="match status" value="4"/>
</dbReference>
<feature type="compositionally biased region" description="Acidic residues" evidence="2">
    <location>
        <begin position="439"/>
        <end position="468"/>
    </location>
</feature>
<dbReference type="Pfam" id="PF07648">
    <property type="entry name" value="Kazal_2"/>
    <property type="match status" value="4"/>
</dbReference>
<dbReference type="PROSITE" id="PS51465">
    <property type="entry name" value="KAZAL_2"/>
    <property type="match status" value="4"/>
</dbReference>
<reference evidence="4" key="1">
    <citation type="submission" date="2023-10" db="EMBL/GenBank/DDBJ databases">
        <title>Genome assemblies of two species of porcelain crab, Petrolisthes cinctipes and Petrolisthes manimaculis (Anomura: Porcellanidae).</title>
        <authorList>
            <person name="Angst P."/>
        </authorList>
    </citation>
    <scope>NUCLEOTIDE SEQUENCE</scope>
    <source>
        <strain evidence="4">PB745_01</strain>
        <tissue evidence="4">Gill</tissue>
    </source>
</reference>
<evidence type="ECO:0000259" key="3">
    <source>
        <dbReference type="PROSITE" id="PS51465"/>
    </source>
</evidence>
<feature type="compositionally biased region" description="Acidic residues" evidence="2">
    <location>
        <begin position="382"/>
        <end position="397"/>
    </location>
</feature>
<evidence type="ECO:0000313" key="4">
    <source>
        <dbReference type="EMBL" id="KAK3893442.1"/>
    </source>
</evidence>
<proteinExistence type="predicted"/>
<dbReference type="Gene3D" id="3.30.60.30">
    <property type="match status" value="4"/>
</dbReference>
<organism evidence="4 5">
    <name type="scientific">Petrolisthes cinctipes</name>
    <name type="common">Flat porcelain crab</name>
    <dbReference type="NCBI Taxonomy" id="88211"/>
    <lineage>
        <taxon>Eukaryota</taxon>
        <taxon>Metazoa</taxon>
        <taxon>Ecdysozoa</taxon>
        <taxon>Arthropoda</taxon>
        <taxon>Crustacea</taxon>
        <taxon>Multicrustacea</taxon>
        <taxon>Malacostraca</taxon>
        <taxon>Eumalacostraca</taxon>
        <taxon>Eucarida</taxon>
        <taxon>Decapoda</taxon>
        <taxon>Pleocyemata</taxon>
        <taxon>Anomura</taxon>
        <taxon>Galatheoidea</taxon>
        <taxon>Porcellanidae</taxon>
        <taxon>Petrolisthes</taxon>
    </lineage>
</organism>
<gene>
    <name evidence="4" type="ORF">Pcinc_002742</name>
</gene>
<dbReference type="SUPFAM" id="SSF100895">
    <property type="entry name" value="Kazal-type serine protease inhibitors"/>
    <property type="match status" value="4"/>
</dbReference>
<dbReference type="InterPro" id="IPR002350">
    <property type="entry name" value="Kazal_dom"/>
</dbReference>
<feature type="domain" description="Kazal-like" evidence="3">
    <location>
        <begin position="10"/>
        <end position="65"/>
    </location>
</feature>
<dbReference type="GO" id="GO:0005615">
    <property type="term" value="C:extracellular space"/>
    <property type="evidence" value="ECO:0007669"/>
    <property type="project" value="TreeGrafter"/>
</dbReference>
<dbReference type="EMBL" id="JAWQEG010000208">
    <property type="protein sequence ID" value="KAK3893442.1"/>
    <property type="molecule type" value="Genomic_DNA"/>
</dbReference>
<sequence length="468" mass="50386">MMMITGVLCHNSYCPPNCSPTLHRGQVCGSNGRTYPTECDMKKDACRMPLLGSFLRKSYNGRCTGGSRPGGIQVSVGGISVGVGGGSVGVGGGGGCRGNKCRHEPYQPVCGSDGRTYDNPCQLKERSRCHDSYLRLQYYGFCQGGGGGGGNCPQVQYCSHDYRPVCGSDGRTYNNDCEFQRAACYNRYLTVKYHGQCYGGGGPISPGGCYNNNNNNNCPTHAYDPVCGNDGRTYPSYCHLQQAQQCTDPHLVLRHRGPCVSPGFDVRNHARPVTNLASVKVQQSPVEDPEQAFNTLPDQGANGPGVAGEQQQPPVIIKVIPGAGLLAGGDEGTIEVRVGGSPVGEEEETVMLGGVADAGVNWEGLGEEVVGGGVADEGVEEEFAAPAEREEEVESETTLEVRTEEKLSAGRKGEEVEKFKSEGEIKEDTEEKERTRAEEIEEEDTEEEEDNERALEIEEEEDEISDEK</sequence>
<dbReference type="PANTHER" id="PTHR10913:SF81">
    <property type="entry name" value="KAZAL-LIKE DOMAIN-CONTAINING PROTEIN"/>
    <property type="match status" value="1"/>
</dbReference>
<accession>A0AAE1GJ35</accession>
<evidence type="ECO:0000313" key="5">
    <source>
        <dbReference type="Proteomes" id="UP001286313"/>
    </source>
</evidence>
<feature type="compositionally biased region" description="Basic and acidic residues" evidence="2">
    <location>
        <begin position="399"/>
        <end position="438"/>
    </location>
</feature>
<dbReference type="SMART" id="SM00280">
    <property type="entry name" value="KAZAL"/>
    <property type="match status" value="4"/>
</dbReference>
<dbReference type="PANTHER" id="PTHR10913">
    <property type="entry name" value="FOLLISTATIN-RELATED"/>
    <property type="match status" value="1"/>
</dbReference>
<feature type="region of interest" description="Disordered" evidence="2">
    <location>
        <begin position="382"/>
        <end position="468"/>
    </location>
</feature>
<dbReference type="GO" id="GO:0030154">
    <property type="term" value="P:cell differentiation"/>
    <property type="evidence" value="ECO:0007669"/>
    <property type="project" value="TreeGrafter"/>
</dbReference>
<keyword evidence="1" id="KW-1015">Disulfide bond</keyword>
<name>A0AAE1GJ35_PETCI</name>
<protein>
    <recommendedName>
        <fullName evidence="3">Kazal-like domain-containing protein</fullName>
    </recommendedName>
</protein>
<evidence type="ECO:0000256" key="1">
    <source>
        <dbReference type="ARBA" id="ARBA00023157"/>
    </source>
</evidence>
<dbReference type="AlphaFoldDB" id="A0AAE1GJ35"/>
<feature type="domain" description="Kazal-like" evidence="3">
    <location>
        <begin position="203"/>
        <end position="261"/>
    </location>
</feature>
<dbReference type="GO" id="GO:0030510">
    <property type="term" value="P:regulation of BMP signaling pathway"/>
    <property type="evidence" value="ECO:0007669"/>
    <property type="project" value="TreeGrafter"/>
</dbReference>
<feature type="region of interest" description="Disordered" evidence="2">
    <location>
        <begin position="289"/>
        <end position="310"/>
    </location>
</feature>
<dbReference type="Proteomes" id="UP001286313">
    <property type="component" value="Unassembled WGS sequence"/>
</dbReference>
<dbReference type="InterPro" id="IPR036058">
    <property type="entry name" value="Kazal_dom_sf"/>
</dbReference>
<comment type="caution">
    <text evidence="4">The sequence shown here is derived from an EMBL/GenBank/DDBJ whole genome shotgun (WGS) entry which is preliminary data.</text>
</comment>
<keyword evidence="5" id="KW-1185">Reference proteome</keyword>
<evidence type="ECO:0000256" key="2">
    <source>
        <dbReference type="SAM" id="MobiDB-lite"/>
    </source>
</evidence>
<feature type="domain" description="Kazal-like" evidence="3">
    <location>
        <begin position="90"/>
        <end position="144"/>
    </location>
</feature>
<dbReference type="InterPro" id="IPR050653">
    <property type="entry name" value="Prot_Inhib_GrowthFact_Antg"/>
</dbReference>